<dbReference type="Proteomes" id="UP000251431">
    <property type="component" value="Unassembled WGS sequence"/>
</dbReference>
<keyword evidence="1 6" id="KW-0808">Transferase</keyword>
<organism evidence="6 7">
    <name type="scientific">Lysinibacillus capsici</name>
    <dbReference type="NCBI Taxonomy" id="2115968"/>
    <lineage>
        <taxon>Bacteria</taxon>
        <taxon>Bacillati</taxon>
        <taxon>Bacillota</taxon>
        <taxon>Bacilli</taxon>
        <taxon>Bacillales</taxon>
        <taxon>Bacillaceae</taxon>
        <taxon>Lysinibacillus</taxon>
    </lineage>
</organism>
<dbReference type="CDD" id="cd03360">
    <property type="entry name" value="LbH_AT_putative"/>
    <property type="match status" value="1"/>
</dbReference>
<dbReference type="InterPro" id="IPR050179">
    <property type="entry name" value="Trans_hexapeptide_repeat"/>
</dbReference>
<keyword evidence="6" id="KW-0012">Acyltransferase</keyword>
<dbReference type="Pfam" id="PF17836">
    <property type="entry name" value="PglD_N"/>
    <property type="match status" value="1"/>
</dbReference>
<dbReference type="SUPFAM" id="SSF51161">
    <property type="entry name" value="Trimeric LpxA-like enzymes"/>
    <property type="match status" value="1"/>
</dbReference>
<gene>
    <name evidence="6" type="primary">yvfD</name>
    <name evidence="6" type="ORF">NCTC7582_02315</name>
</gene>
<dbReference type="EC" id="2.3.1.89" evidence="6"/>
<dbReference type="PROSITE" id="PS00101">
    <property type="entry name" value="HEXAPEP_TRANSFERASES"/>
    <property type="match status" value="1"/>
</dbReference>
<dbReference type="GO" id="GO:0047200">
    <property type="term" value="F:tetrahydrodipicolinate N-acetyltransferase activity"/>
    <property type="evidence" value="ECO:0007669"/>
    <property type="project" value="UniProtKB-EC"/>
</dbReference>
<dbReference type="Gene3D" id="2.160.10.10">
    <property type="entry name" value="Hexapeptide repeat proteins"/>
    <property type="match status" value="1"/>
</dbReference>
<name>A0A2X0ZCH4_9BACI</name>
<reference evidence="6 7" key="1">
    <citation type="submission" date="2018-06" db="EMBL/GenBank/DDBJ databases">
        <authorList>
            <consortium name="Pathogen Informatics"/>
            <person name="Doyle S."/>
        </authorList>
    </citation>
    <scope>NUCLEOTIDE SEQUENCE [LARGE SCALE GENOMIC DNA]</scope>
    <source>
        <strain evidence="6 7">NCTC7582</strain>
    </source>
</reference>
<dbReference type="RefSeq" id="WP_181574648.1">
    <property type="nucleotide sequence ID" value="NZ_UAQE01000001.1"/>
</dbReference>
<dbReference type="NCBIfam" id="TIGR03570">
    <property type="entry name" value="NeuD_NnaD"/>
    <property type="match status" value="1"/>
</dbReference>
<feature type="binding site" evidence="4">
    <location>
        <position position="142"/>
    </location>
    <ligand>
        <name>acetyl-CoA</name>
        <dbReference type="ChEBI" id="CHEBI:57288"/>
    </ligand>
</feature>
<protein>
    <submittedName>
        <fullName evidence="6">Polysaccharide biosynthesis acetyltransferase YvfD</fullName>
        <ecNumber evidence="6">2.3.1.89</ecNumber>
    </submittedName>
</protein>
<feature type="active site" description="Proton acceptor" evidence="3">
    <location>
        <position position="133"/>
    </location>
</feature>
<evidence type="ECO:0000256" key="1">
    <source>
        <dbReference type="ARBA" id="ARBA00022679"/>
    </source>
</evidence>
<dbReference type="InterPro" id="IPR011004">
    <property type="entry name" value="Trimer_LpxA-like_sf"/>
</dbReference>
<dbReference type="InterPro" id="IPR020019">
    <property type="entry name" value="AcTrfase_PglD-like"/>
</dbReference>
<evidence type="ECO:0000313" key="6">
    <source>
        <dbReference type="EMBL" id="SPT99442.1"/>
    </source>
</evidence>
<dbReference type="PANTHER" id="PTHR43300">
    <property type="entry name" value="ACETYLTRANSFERASE"/>
    <property type="match status" value="1"/>
</dbReference>
<dbReference type="InterPro" id="IPR018357">
    <property type="entry name" value="Hexapep_transf_CS"/>
</dbReference>
<feature type="binding site" evidence="4">
    <location>
        <begin position="9"/>
        <end position="11"/>
    </location>
    <ligand>
        <name>substrate</name>
    </ligand>
</feature>
<dbReference type="Gene3D" id="3.40.50.20">
    <property type="match status" value="1"/>
</dbReference>
<proteinExistence type="predicted"/>
<feature type="binding site" evidence="4">
    <location>
        <position position="66"/>
    </location>
    <ligand>
        <name>substrate</name>
    </ligand>
</feature>
<dbReference type="AlphaFoldDB" id="A0A2X0ZCH4"/>
<accession>A0A2X0ZCH4</accession>
<sequence>MKYILIGDSGHGKVIEDCIRANGHQVIAKLDDKYQSIFQEDIYTKGPISAVENILDEETKVVISIGHNQIRKKIVERLQLTSACYGTVVHPSAIVSSSSTIANGTVVMPNVVINADCIVGNHVILNTSCIIEHDCIVHDFAHISPGAVLTGGVSVDEGTQIGARSSVNPSIQIGKWTTIGAGSAVINDIPDYVTAVGVPAKLIKERRIFSE</sequence>
<keyword evidence="2" id="KW-0677">Repeat</keyword>
<evidence type="ECO:0000256" key="2">
    <source>
        <dbReference type="ARBA" id="ARBA00022737"/>
    </source>
</evidence>
<dbReference type="InterPro" id="IPR041561">
    <property type="entry name" value="PglD_N"/>
</dbReference>
<feature type="domain" description="PglD N-terminal" evidence="5">
    <location>
        <begin position="4"/>
        <end position="78"/>
    </location>
</feature>
<evidence type="ECO:0000313" key="7">
    <source>
        <dbReference type="Proteomes" id="UP000251431"/>
    </source>
</evidence>
<feature type="site" description="Increases basicity of active site His" evidence="3">
    <location>
        <position position="134"/>
    </location>
</feature>
<evidence type="ECO:0000256" key="4">
    <source>
        <dbReference type="PIRSR" id="PIRSR620019-2"/>
    </source>
</evidence>
<dbReference type="PANTHER" id="PTHR43300:SF7">
    <property type="entry name" value="UDP-N-ACETYLBACILLOSAMINE N-ACETYLTRANSFERASE"/>
    <property type="match status" value="1"/>
</dbReference>
<evidence type="ECO:0000259" key="5">
    <source>
        <dbReference type="Pfam" id="PF17836"/>
    </source>
</evidence>
<evidence type="ECO:0000256" key="3">
    <source>
        <dbReference type="PIRSR" id="PIRSR620019-1"/>
    </source>
</evidence>
<dbReference type="EMBL" id="UAQE01000001">
    <property type="protein sequence ID" value="SPT99442.1"/>
    <property type="molecule type" value="Genomic_DNA"/>
</dbReference>